<reference evidence="4 5" key="1">
    <citation type="journal article" date="2006" name="J. Bacteriol.">
        <title>Comparison of the genome sequence of the poultry pathogen Bordetella avium with those of B. bronchiseptica, B. pertussis, and B. parapertussis reveals extensive diversity in surface structures associated with host interaction.</title>
        <authorList>
            <person name="Sebaihia M."/>
            <person name="Preston A."/>
            <person name="Maskell D.J."/>
            <person name="Kuzmiak H."/>
            <person name="Connell T.D."/>
            <person name="King N.D."/>
            <person name="Orndorff P.E."/>
            <person name="Miyamoto D.M."/>
            <person name="Thomson N.R."/>
            <person name="Harris D."/>
            <person name="Goble A."/>
            <person name="Lord A."/>
            <person name="Murphy L."/>
            <person name="Quail M.A."/>
            <person name="Rutter S."/>
            <person name="Squares R."/>
            <person name="Squares S."/>
            <person name="Woodward J."/>
            <person name="Parkhill J."/>
            <person name="Temple L.M."/>
        </authorList>
    </citation>
    <scope>NUCLEOTIDE SEQUENCE [LARGE SCALE GENOMIC DNA]</scope>
    <source>
        <strain evidence="4 5">197N</strain>
    </source>
</reference>
<feature type="domain" description="FAD dependent oxidoreductase" evidence="3">
    <location>
        <begin position="2"/>
        <end position="399"/>
    </location>
</feature>
<name>Q2KVK3_BORA1</name>
<dbReference type="RefSeq" id="WP_012416648.1">
    <property type="nucleotide sequence ID" value="NC_010645.1"/>
</dbReference>
<dbReference type="InterPro" id="IPR006076">
    <property type="entry name" value="FAD-dep_OxRdtase"/>
</dbReference>
<dbReference type="GO" id="GO:0005886">
    <property type="term" value="C:plasma membrane"/>
    <property type="evidence" value="ECO:0007669"/>
    <property type="project" value="TreeGrafter"/>
</dbReference>
<organism evidence="4 5">
    <name type="scientific">Bordetella avium (strain 197N)</name>
    <dbReference type="NCBI Taxonomy" id="360910"/>
    <lineage>
        <taxon>Bacteria</taxon>
        <taxon>Pseudomonadati</taxon>
        <taxon>Pseudomonadota</taxon>
        <taxon>Betaproteobacteria</taxon>
        <taxon>Burkholderiales</taxon>
        <taxon>Alcaligenaceae</taxon>
        <taxon>Bordetella</taxon>
    </lineage>
</organism>
<dbReference type="InterPro" id="IPR036188">
    <property type="entry name" value="FAD/NAD-bd_sf"/>
</dbReference>
<gene>
    <name evidence="4" type="primary">dadA1</name>
    <name evidence="4" type="ordered locus">BAV0960</name>
</gene>
<dbReference type="PRINTS" id="PR00411">
    <property type="entry name" value="PNDRDTASEI"/>
</dbReference>
<dbReference type="eggNOG" id="COG0665">
    <property type="taxonomic scope" value="Bacteria"/>
</dbReference>
<evidence type="ECO:0000256" key="2">
    <source>
        <dbReference type="ARBA" id="ARBA00023002"/>
    </source>
</evidence>
<protein>
    <submittedName>
        <fullName evidence="4">D-amino acid dehydrogenase small subunit</fullName>
        <ecNumber evidence="4">1.4.99.1</ecNumber>
    </submittedName>
</protein>
<evidence type="ECO:0000256" key="1">
    <source>
        <dbReference type="ARBA" id="ARBA00009410"/>
    </source>
</evidence>
<dbReference type="Pfam" id="PF01266">
    <property type="entry name" value="DAO"/>
    <property type="match status" value="1"/>
</dbReference>
<dbReference type="Proteomes" id="UP000001977">
    <property type="component" value="Chromosome"/>
</dbReference>
<dbReference type="STRING" id="360910.BAV0960"/>
<dbReference type="SUPFAM" id="SSF51905">
    <property type="entry name" value="FAD/NAD(P)-binding domain"/>
    <property type="match status" value="1"/>
</dbReference>
<dbReference type="OrthoDB" id="18526at2"/>
<dbReference type="PANTHER" id="PTHR13847">
    <property type="entry name" value="SARCOSINE DEHYDROGENASE-RELATED"/>
    <property type="match status" value="1"/>
</dbReference>
<dbReference type="EMBL" id="AM167904">
    <property type="protein sequence ID" value="CAJ48570.1"/>
    <property type="molecule type" value="Genomic_DNA"/>
</dbReference>
<keyword evidence="5" id="KW-1185">Reference proteome</keyword>
<dbReference type="SUPFAM" id="SSF54373">
    <property type="entry name" value="FAD-linked reductases, C-terminal domain"/>
    <property type="match status" value="1"/>
</dbReference>
<dbReference type="EC" id="1.4.99.1" evidence="4"/>
<dbReference type="PANTHER" id="PTHR13847:SF280">
    <property type="entry name" value="D-AMINO ACID DEHYDROGENASE"/>
    <property type="match status" value="1"/>
</dbReference>
<dbReference type="AlphaFoldDB" id="Q2KVK3"/>
<evidence type="ECO:0000313" key="5">
    <source>
        <dbReference type="Proteomes" id="UP000001977"/>
    </source>
</evidence>
<dbReference type="NCBIfam" id="NF001933">
    <property type="entry name" value="PRK00711.1"/>
    <property type="match status" value="1"/>
</dbReference>
<evidence type="ECO:0000313" key="4">
    <source>
        <dbReference type="EMBL" id="CAJ48570.1"/>
    </source>
</evidence>
<dbReference type="Gene3D" id="3.50.50.60">
    <property type="entry name" value="FAD/NAD(P)-binding domain"/>
    <property type="match status" value="2"/>
</dbReference>
<dbReference type="Gene3D" id="3.30.9.10">
    <property type="entry name" value="D-Amino Acid Oxidase, subunit A, domain 2"/>
    <property type="match status" value="1"/>
</dbReference>
<evidence type="ECO:0000259" key="3">
    <source>
        <dbReference type="Pfam" id="PF01266"/>
    </source>
</evidence>
<sequence>MKIIVIGAGIIGMTSAYALAKRGHEVTVVDSQPQAGTATSLANGAQLSYSFVSPLADKGVLQKLPGWLLSADSPLRFRPRLDRAQWRWLWTFIGLCQHSAAERTTRELLQLGALSRRLMHEMVQDHDFSFDFAPSGKLLVYQNIDTYRAAQALARFQASLGCEQHDYTPQQCVDVEPALTDIASRIVGGIFTPTEDAADCHALCTELQHYLSRSLGVTFQFGIHVNRVVLEGSRAIALETSAGSLGADGFVIANGVEAQTLCASVGIDPLIYPLKGYSLTYELTSDSCAPHTSLSDVHNKVVYARLGNRLRVAGMVDIGDRSLAVDRKRIAALKAQVDDYLPRLNAAGSPTEWTGLRPARPDSKPIIGATPYERLWLNVGHGALGFTLAAGSAEVLSDRIEGRRSAISEPLFSLTGSARRRNALARPLQPS</sequence>
<accession>Q2KVK3</accession>
<dbReference type="HOGENOM" id="CLU_007884_9_2_4"/>
<dbReference type="KEGG" id="bav:BAV0960"/>
<dbReference type="GO" id="GO:0055130">
    <property type="term" value="P:D-alanine catabolic process"/>
    <property type="evidence" value="ECO:0007669"/>
    <property type="project" value="TreeGrafter"/>
</dbReference>
<keyword evidence="2 4" id="KW-0560">Oxidoreductase</keyword>
<dbReference type="GO" id="GO:0005737">
    <property type="term" value="C:cytoplasm"/>
    <property type="evidence" value="ECO:0007669"/>
    <property type="project" value="TreeGrafter"/>
</dbReference>
<comment type="similarity">
    <text evidence="1">Belongs to the DadA oxidoreductase family.</text>
</comment>
<dbReference type="GO" id="GO:0008718">
    <property type="term" value="F:D-amino-acid dehydrogenase activity"/>
    <property type="evidence" value="ECO:0007669"/>
    <property type="project" value="TreeGrafter"/>
</dbReference>
<proteinExistence type="inferred from homology"/>